<organism evidence="2 3">
    <name type="scientific">Aquibium oceanicum</name>
    <dbReference type="NCBI Taxonomy" id="1670800"/>
    <lineage>
        <taxon>Bacteria</taxon>
        <taxon>Pseudomonadati</taxon>
        <taxon>Pseudomonadota</taxon>
        <taxon>Alphaproteobacteria</taxon>
        <taxon>Hyphomicrobiales</taxon>
        <taxon>Phyllobacteriaceae</taxon>
        <taxon>Aquibium</taxon>
    </lineage>
</organism>
<evidence type="ECO:0000256" key="1">
    <source>
        <dbReference type="SAM" id="MobiDB-lite"/>
    </source>
</evidence>
<dbReference type="InterPro" id="IPR009241">
    <property type="entry name" value="HigB-like"/>
</dbReference>
<gene>
    <name evidence="2" type="ORF">BSQ44_24000</name>
</gene>
<reference evidence="3" key="1">
    <citation type="submission" date="2016-11" db="EMBL/GenBank/DDBJ databases">
        <title>Mesorhizobium oceanicum sp. nov., isolated from deep seawater in South China Sea.</title>
        <authorList>
            <person name="Fu G.-Y."/>
        </authorList>
    </citation>
    <scope>NUCLEOTIDE SEQUENCE [LARGE SCALE GENOMIC DNA]</scope>
    <source>
        <strain evidence="3">B7</strain>
    </source>
</reference>
<evidence type="ECO:0000313" key="3">
    <source>
        <dbReference type="Proteomes" id="UP000182840"/>
    </source>
</evidence>
<keyword evidence="3" id="KW-1185">Reference proteome</keyword>
<accession>A0A1L3SXD3</accession>
<protein>
    <submittedName>
        <fullName evidence="2">Addiction module toxin RelE</fullName>
    </submittedName>
</protein>
<name>A0A1L3SXD3_9HYPH</name>
<dbReference type="OrthoDB" id="9797093at2"/>
<sequence>MKTTFFLGSSLDQIRSFPKEVRQEVGFAIETAQLGGKAINVVPLVGFKGAGILEIFSDFDGNTFRAVYTVRFPETIYVLHAFMKKSKRGISTPRQEMEMIRSRLKAAERHYENEKKREAAEKKNVGTNR</sequence>
<feature type="region of interest" description="Disordered" evidence="1">
    <location>
        <begin position="107"/>
        <end position="129"/>
    </location>
</feature>
<evidence type="ECO:0000313" key="2">
    <source>
        <dbReference type="EMBL" id="APH74086.1"/>
    </source>
</evidence>
<dbReference type="AlphaFoldDB" id="A0A1L3SXD3"/>
<dbReference type="EMBL" id="CP018171">
    <property type="protein sequence ID" value="APH74086.1"/>
    <property type="molecule type" value="Genomic_DNA"/>
</dbReference>
<dbReference type="RefSeq" id="WP_072607550.1">
    <property type="nucleotide sequence ID" value="NZ_CP018171.1"/>
</dbReference>
<dbReference type="Pfam" id="PF05973">
    <property type="entry name" value="Gp49"/>
    <property type="match status" value="1"/>
</dbReference>
<proteinExistence type="predicted"/>
<dbReference type="STRING" id="1670800.BSQ44_24000"/>
<dbReference type="KEGG" id="meso:BSQ44_24000"/>
<dbReference type="Proteomes" id="UP000182840">
    <property type="component" value="Chromosome"/>
</dbReference>